<protein>
    <recommendedName>
        <fullName evidence="2">DUF2147 domain-containing protein</fullName>
    </recommendedName>
</protein>
<keyword evidence="1" id="KW-0732">Signal</keyword>
<dbReference type="RefSeq" id="WP_343913328.1">
    <property type="nucleotide sequence ID" value="NZ_BAAAGE010000003.1"/>
</dbReference>
<reference evidence="3 4" key="1">
    <citation type="journal article" date="2019" name="Int. J. Syst. Evol. Microbiol.">
        <title>The Global Catalogue of Microorganisms (GCM) 10K type strain sequencing project: providing services to taxonomists for standard genome sequencing and annotation.</title>
        <authorList>
            <consortium name="The Broad Institute Genomics Platform"/>
            <consortium name="The Broad Institute Genome Sequencing Center for Infectious Disease"/>
            <person name="Wu L."/>
            <person name="Ma J."/>
        </authorList>
    </citation>
    <scope>NUCLEOTIDE SEQUENCE [LARGE SCALE GENOMIC DNA]</scope>
    <source>
        <strain evidence="3 4">JCM 15974</strain>
    </source>
</reference>
<proteinExistence type="predicted"/>
<name>A0ABN1J1N6_9FLAO</name>
<evidence type="ECO:0000256" key="1">
    <source>
        <dbReference type="SAM" id="SignalP"/>
    </source>
</evidence>
<feature type="domain" description="DUF2147" evidence="2">
    <location>
        <begin position="28"/>
        <end position="136"/>
    </location>
</feature>
<evidence type="ECO:0000313" key="4">
    <source>
        <dbReference type="Proteomes" id="UP001501758"/>
    </source>
</evidence>
<gene>
    <name evidence="3" type="ORF">GCM10009430_32550</name>
</gene>
<evidence type="ECO:0000259" key="2">
    <source>
        <dbReference type="Pfam" id="PF09917"/>
    </source>
</evidence>
<dbReference type="Gene3D" id="2.40.128.520">
    <property type="match status" value="1"/>
</dbReference>
<dbReference type="EMBL" id="BAAAGE010000003">
    <property type="protein sequence ID" value="GAA0726023.1"/>
    <property type="molecule type" value="Genomic_DNA"/>
</dbReference>
<comment type="caution">
    <text evidence="3">The sequence shown here is derived from an EMBL/GenBank/DDBJ whole genome shotgun (WGS) entry which is preliminary data.</text>
</comment>
<dbReference type="Proteomes" id="UP001501758">
    <property type="component" value="Unassembled WGS sequence"/>
</dbReference>
<dbReference type="Pfam" id="PF09917">
    <property type="entry name" value="DUF2147"/>
    <property type="match status" value="1"/>
</dbReference>
<keyword evidence="4" id="KW-1185">Reference proteome</keyword>
<sequence>MKILSLLIATLLLSVNAFSQVEADDVIGQFWTENKEGKIQIYKENNKYLGKIIWRKDARLDIENPEESLRNRSVIGIVFMKDFVFDDDKWGDGKIYSIDNGNTYSSKMWLEEDKDILKLRGFVGISLLGKTATLIRVKE</sequence>
<dbReference type="InterPro" id="IPR019223">
    <property type="entry name" value="DUF2147"/>
</dbReference>
<evidence type="ECO:0000313" key="3">
    <source>
        <dbReference type="EMBL" id="GAA0726023.1"/>
    </source>
</evidence>
<accession>A0ABN1J1N6</accession>
<dbReference type="PANTHER" id="PTHR36919:SF2">
    <property type="entry name" value="BLL6627 PROTEIN"/>
    <property type="match status" value="1"/>
</dbReference>
<feature type="chain" id="PRO_5046453972" description="DUF2147 domain-containing protein" evidence="1">
    <location>
        <begin position="20"/>
        <end position="139"/>
    </location>
</feature>
<organism evidence="3 4">
    <name type="scientific">Aquimarina litoralis</name>
    <dbReference type="NCBI Taxonomy" id="584605"/>
    <lineage>
        <taxon>Bacteria</taxon>
        <taxon>Pseudomonadati</taxon>
        <taxon>Bacteroidota</taxon>
        <taxon>Flavobacteriia</taxon>
        <taxon>Flavobacteriales</taxon>
        <taxon>Flavobacteriaceae</taxon>
        <taxon>Aquimarina</taxon>
    </lineage>
</organism>
<feature type="signal peptide" evidence="1">
    <location>
        <begin position="1"/>
        <end position="19"/>
    </location>
</feature>
<dbReference type="PANTHER" id="PTHR36919">
    <property type="entry name" value="BLR1215 PROTEIN"/>
    <property type="match status" value="1"/>
</dbReference>